<gene>
    <name evidence="1" type="ORF">EMA8858_01535</name>
</gene>
<accession>A0ABM9AP75</accession>
<organism evidence="1 2">
    <name type="scientific">Emticicia aquatica</name>
    <dbReference type="NCBI Taxonomy" id="1681835"/>
    <lineage>
        <taxon>Bacteria</taxon>
        <taxon>Pseudomonadati</taxon>
        <taxon>Bacteroidota</taxon>
        <taxon>Cytophagia</taxon>
        <taxon>Cytophagales</taxon>
        <taxon>Leadbetterellaceae</taxon>
        <taxon>Emticicia</taxon>
    </lineage>
</organism>
<evidence type="ECO:0000313" key="2">
    <source>
        <dbReference type="Proteomes" id="UP000837932"/>
    </source>
</evidence>
<dbReference type="RefSeq" id="WP_238805968.1">
    <property type="nucleotide sequence ID" value="NZ_CAKLPY010000001.1"/>
</dbReference>
<proteinExistence type="predicted"/>
<dbReference type="EMBL" id="CAKLPY010000001">
    <property type="protein sequence ID" value="CAH0995414.1"/>
    <property type="molecule type" value="Genomic_DNA"/>
</dbReference>
<evidence type="ECO:0008006" key="3">
    <source>
        <dbReference type="Google" id="ProtNLM"/>
    </source>
</evidence>
<comment type="caution">
    <text evidence="1">The sequence shown here is derived from an EMBL/GenBank/DDBJ whole genome shotgun (WGS) entry which is preliminary data.</text>
</comment>
<dbReference type="PROSITE" id="PS51257">
    <property type="entry name" value="PROKAR_LIPOPROTEIN"/>
    <property type="match status" value="1"/>
</dbReference>
<evidence type="ECO:0000313" key="1">
    <source>
        <dbReference type="EMBL" id="CAH0995414.1"/>
    </source>
</evidence>
<name>A0ABM9AP75_9BACT</name>
<protein>
    <recommendedName>
        <fullName evidence="3">Lipoprotein</fullName>
    </recommendedName>
</protein>
<dbReference type="Proteomes" id="UP000837932">
    <property type="component" value="Unassembled WGS sequence"/>
</dbReference>
<keyword evidence="2" id="KW-1185">Reference proteome</keyword>
<sequence length="129" mass="14443">MKKILASIILLFAVACTDKVAEESAKLKAETFKIHDDVMPISMNLEDLKANVMKKAESDSTLKSTALDISLELDKAYTSMEEWMPKLGEAAEMKDGEEKLKVFVSLKTEGEQIKQKTLDAKKKAEDFLK</sequence>
<reference evidence="1" key="1">
    <citation type="submission" date="2021-12" db="EMBL/GenBank/DDBJ databases">
        <authorList>
            <person name="Rodrigo-Torres L."/>
            <person name="Arahal R. D."/>
            <person name="Lucena T."/>
        </authorList>
    </citation>
    <scope>NUCLEOTIDE SEQUENCE</scope>
    <source>
        <strain evidence="1">CECT 8858</strain>
    </source>
</reference>